<feature type="transmembrane region" description="Helical" evidence="1">
    <location>
        <begin position="53"/>
        <end position="72"/>
    </location>
</feature>
<keyword evidence="1" id="KW-0812">Transmembrane</keyword>
<evidence type="ECO:0000313" key="3">
    <source>
        <dbReference type="EMBL" id="MFD1767843.1"/>
    </source>
</evidence>
<dbReference type="Pfam" id="PF03703">
    <property type="entry name" value="bPH_2"/>
    <property type="match status" value="2"/>
</dbReference>
<evidence type="ECO:0000256" key="1">
    <source>
        <dbReference type="SAM" id="Phobius"/>
    </source>
</evidence>
<dbReference type="RefSeq" id="WP_381515772.1">
    <property type="nucleotide sequence ID" value="NZ_JBHUEL010000011.1"/>
</dbReference>
<evidence type="ECO:0000313" key="4">
    <source>
        <dbReference type="Proteomes" id="UP001597215"/>
    </source>
</evidence>
<dbReference type="Proteomes" id="UP001597215">
    <property type="component" value="Unassembled WGS sequence"/>
</dbReference>
<organism evidence="3 4">
    <name type="scientific">Sphingorhabdus buctiana</name>
    <dbReference type="NCBI Taxonomy" id="1508805"/>
    <lineage>
        <taxon>Bacteria</taxon>
        <taxon>Pseudomonadati</taxon>
        <taxon>Pseudomonadota</taxon>
        <taxon>Alphaproteobacteria</taxon>
        <taxon>Sphingomonadales</taxon>
        <taxon>Sphingomonadaceae</taxon>
        <taxon>Sphingorhabdus</taxon>
    </lineage>
</organism>
<feature type="transmembrane region" description="Helical" evidence="1">
    <location>
        <begin position="185"/>
        <end position="205"/>
    </location>
</feature>
<dbReference type="PIRSF" id="PIRSF026631">
    <property type="entry name" value="UCP026631"/>
    <property type="match status" value="1"/>
</dbReference>
<feature type="domain" description="YdbS-like PH" evidence="2">
    <location>
        <begin position="73"/>
        <end position="151"/>
    </location>
</feature>
<feature type="transmembrane region" description="Helical" evidence="1">
    <location>
        <begin position="398"/>
        <end position="415"/>
    </location>
</feature>
<accession>A0ABW4MGR8</accession>
<keyword evidence="4" id="KW-1185">Reference proteome</keyword>
<feature type="transmembrane region" description="Helical" evidence="1">
    <location>
        <begin position="242"/>
        <end position="266"/>
    </location>
</feature>
<feature type="transmembrane region" description="Helical" evidence="1">
    <location>
        <begin position="21"/>
        <end position="41"/>
    </location>
</feature>
<dbReference type="InterPro" id="IPR014529">
    <property type="entry name" value="UCP026631"/>
</dbReference>
<name>A0ABW4MGR8_9SPHN</name>
<feature type="transmembrane region" description="Helical" evidence="1">
    <location>
        <begin position="373"/>
        <end position="392"/>
    </location>
</feature>
<proteinExistence type="predicted"/>
<comment type="caution">
    <text evidence="3">The sequence shown here is derived from an EMBL/GenBank/DDBJ whole genome shotgun (WGS) entry which is preliminary data.</text>
</comment>
<feature type="domain" description="YdbS-like PH" evidence="2">
    <location>
        <begin position="417"/>
        <end position="493"/>
    </location>
</feature>
<dbReference type="PANTHER" id="PTHR34473:SF2">
    <property type="entry name" value="UPF0699 TRANSMEMBRANE PROTEIN YDBT"/>
    <property type="match status" value="1"/>
</dbReference>
<protein>
    <submittedName>
        <fullName evidence="3">PH domain-containing protein</fullName>
    </submittedName>
</protein>
<gene>
    <name evidence="3" type="ORF">ACFSAG_13430</name>
</gene>
<dbReference type="InterPro" id="IPR005182">
    <property type="entry name" value="YdbS-like_PH"/>
</dbReference>
<evidence type="ECO:0000259" key="2">
    <source>
        <dbReference type="Pfam" id="PF03703"/>
    </source>
</evidence>
<reference evidence="4" key="1">
    <citation type="journal article" date="2019" name="Int. J. Syst. Evol. Microbiol.">
        <title>The Global Catalogue of Microorganisms (GCM) 10K type strain sequencing project: providing services to taxonomists for standard genome sequencing and annotation.</title>
        <authorList>
            <consortium name="The Broad Institute Genomics Platform"/>
            <consortium name="The Broad Institute Genome Sequencing Center for Infectious Disease"/>
            <person name="Wu L."/>
            <person name="Ma J."/>
        </authorList>
    </citation>
    <scope>NUCLEOTIDE SEQUENCE [LARGE SCALE GENOMIC DNA]</scope>
    <source>
        <strain evidence="4">CGMCC 1.12449</strain>
    </source>
</reference>
<keyword evidence="1" id="KW-1133">Transmembrane helix</keyword>
<dbReference type="EMBL" id="JBHUEL010000011">
    <property type="protein sequence ID" value="MFD1767843.1"/>
    <property type="molecule type" value="Genomic_DNA"/>
</dbReference>
<sequence length="509" mass="56287">MNEPLPAEDNPVAEGQRLHPLGLIVGLITGLPQLIFPMVAAVFGTGSRDRPELIPLVILAVLLISVFFRWLAWLRTHYHVGDDDIRIERGILSRSARSIPYDRIQDVSVEQKLLARLLGIGEVKFETGGGEGEDAKLSYVSLDEAERLRETVRARKAGVATPEASAGAVPEPDLPPVFAMDTRRLVILGFYSFSLVIFAILGGLAQQFDFLLPFDWWDFKNWIGIAEDNGVDITHIDRSVQIGGAIIALLALTAIGFATGIVRTFLKEYGFRLDRTAKGFRRRRGLTTLTDVVMPVARVQAAQIETGPIRKINGWHALKFVSLAQESKDESHHIVAPLAQMDEIAPIMAEAGIALPSTEAQFRRAPLLWWGQGLVYLWIAMAIGTAATIIFADAPFSKAGWMLIIPLAFVPLVWLEWRNYGDLVDESQIYLRENWWNQQFSIAPQVKVQSAEVSQGPLARLFGLATLHFGIAGGSLRFAALPLEDALAVRDRIMDAVAPVDFSEINRRG</sequence>
<dbReference type="PANTHER" id="PTHR34473">
    <property type="entry name" value="UPF0699 TRANSMEMBRANE PROTEIN YDBS"/>
    <property type="match status" value="1"/>
</dbReference>
<keyword evidence="1" id="KW-0472">Membrane</keyword>